<dbReference type="AlphaFoldDB" id="A0A9E9P3B3"/>
<dbReference type="InterPro" id="IPR001279">
    <property type="entry name" value="Metallo-B-lactamas"/>
</dbReference>
<dbReference type="EMBL" id="CP098242">
    <property type="protein sequence ID" value="WAW08971.1"/>
    <property type="molecule type" value="Genomic_DNA"/>
</dbReference>
<dbReference type="CDD" id="cd07737">
    <property type="entry name" value="YcbL-like_MBL-fold"/>
    <property type="match status" value="1"/>
</dbReference>
<organism evidence="6 7">
    <name type="scientific">Oxalobacter vibrioformis</name>
    <dbReference type="NCBI Taxonomy" id="933080"/>
    <lineage>
        <taxon>Bacteria</taxon>
        <taxon>Pseudomonadati</taxon>
        <taxon>Pseudomonadota</taxon>
        <taxon>Betaproteobacteria</taxon>
        <taxon>Burkholderiales</taxon>
        <taxon>Oxalobacteraceae</taxon>
        <taxon>Oxalobacter</taxon>
    </lineage>
</organism>
<dbReference type="InterPro" id="IPR051453">
    <property type="entry name" value="MBL_Glyoxalase_II"/>
</dbReference>
<dbReference type="KEGG" id="ovb:NB640_06640"/>
<evidence type="ECO:0000256" key="4">
    <source>
        <dbReference type="ARBA" id="ARBA00022833"/>
    </source>
</evidence>
<keyword evidence="7" id="KW-1185">Reference proteome</keyword>
<dbReference type="PANTHER" id="PTHR46233">
    <property type="entry name" value="HYDROXYACYLGLUTATHIONE HYDROLASE GLOC"/>
    <property type="match status" value="1"/>
</dbReference>
<name>A0A9E9P3B3_9BURK</name>
<dbReference type="RefSeq" id="WP_269307963.1">
    <property type="nucleotide sequence ID" value="NZ_CP098242.1"/>
</dbReference>
<evidence type="ECO:0000256" key="1">
    <source>
        <dbReference type="ARBA" id="ARBA00001947"/>
    </source>
</evidence>
<dbReference type="SUPFAM" id="SSF56281">
    <property type="entry name" value="Metallo-hydrolase/oxidoreductase"/>
    <property type="match status" value="1"/>
</dbReference>
<keyword evidence="2" id="KW-0479">Metal-binding</keyword>
<comment type="cofactor">
    <cofactor evidence="1">
        <name>Zn(2+)</name>
        <dbReference type="ChEBI" id="CHEBI:29105"/>
    </cofactor>
</comment>
<dbReference type="Pfam" id="PF00753">
    <property type="entry name" value="Lactamase_B"/>
    <property type="match status" value="1"/>
</dbReference>
<proteinExistence type="predicted"/>
<keyword evidence="3" id="KW-0378">Hydrolase</keyword>
<dbReference type="SMART" id="SM00849">
    <property type="entry name" value="Lactamase_B"/>
    <property type="match status" value="1"/>
</dbReference>
<feature type="domain" description="Metallo-beta-lactamase" evidence="5">
    <location>
        <begin position="12"/>
        <end position="193"/>
    </location>
</feature>
<evidence type="ECO:0000256" key="3">
    <source>
        <dbReference type="ARBA" id="ARBA00022801"/>
    </source>
</evidence>
<dbReference type="Proteomes" id="UP001156215">
    <property type="component" value="Chromosome"/>
</dbReference>
<dbReference type="PANTHER" id="PTHR46233:SF3">
    <property type="entry name" value="HYDROXYACYLGLUTATHIONE HYDROLASE GLOC"/>
    <property type="match status" value="1"/>
</dbReference>
<reference evidence="6" key="1">
    <citation type="journal article" date="2022" name="Front. Microbiol.">
        <title>New perspectives on an old grouping: The genomic and phenotypic variability of Oxalobacter formigenes and the implications for calcium oxalate stone prevention.</title>
        <authorList>
            <person name="Chmiel J.A."/>
            <person name="Carr C."/>
            <person name="Stuivenberg G.A."/>
            <person name="Venema R."/>
            <person name="Chanyi R.M."/>
            <person name="Al K.F."/>
            <person name="Giguere D."/>
            <person name="Say H."/>
            <person name="Akouris P.P."/>
            <person name="Dominguez Romero S.A."/>
            <person name="Kwong A."/>
            <person name="Tai V."/>
            <person name="Koval S.F."/>
            <person name="Razvi H."/>
            <person name="Bjazevic J."/>
            <person name="Burton J.P."/>
        </authorList>
    </citation>
    <scope>NUCLEOTIDE SEQUENCE</scope>
    <source>
        <strain evidence="6">WoOx3</strain>
    </source>
</reference>
<dbReference type="GO" id="GO:0046872">
    <property type="term" value="F:metal ion binding"/>
    <property type="evidence" value="ECO:0007669"/>
    <property type="project" value="UniProtKB-KW"/>
</dbReference>
<evidence type="ECO:0000313" key="7">
    <source>
        <dbReference type="Proteomes" id="UP001156215"/>
    </source>
</evidence>
<protein>
    <submittedName>
        <fullName evidence="6">MBL fold metallo-hydrolase</fullName>
    </submittedName>
</protein>
<dbReference type="Gene3D" id="3.60.15.10">
    <property type="entry name" value="Ribonuclease Z/Hydroxyacylglutathione hydrolase-like"/>
    <property type="match status" value="1"/>
</dbReference>
<evidence type="ECO:0000313" key="6">
    <source>
        <dbReference type="EMBL" id="WAW08971.1"/>
    </source>
</evidence>
<accession>A0A9E9P3B3</accession>
<keyword evidence="4" id="KW-0862">Zinc</keyword>
<evidence type="ECO:0000259" key="5">
    <source>
        <dbReference type="SMART" id="SM00849"/>
    </source>
</evidence>
<sequence length="213" mass="22930">MKFQIIPVTPFQQNCTLMWDENTNKAAVVDPGGDVAKIAAAIEQRGLTLEKVLVTHGHLDHCGGAKTLADQFGVPIEGPNEADAYLLDELATSQTRMWGLPAGAPFTPDRWLNQGDTVTVGNETLQVFHCPGHSPGHVIFFHAPTKVAISGDVLFAGSVGRTDLPNGSFNALVKSIRENMYTLGDDVQFIPGHGPVSTIGSERRGNQYVPDKK</sequence>
<gene>
    <name evidence="6" type="ORF">NB640_06640</name>
</gene>
<evidence type="ECO:0000256" key="2">
    <source>
        <dbReference type="ARBA" id="ARBA00022723"/>
    </source>
</evidence>
<dbReference type="GO" id="GO:0016787">
    <property type="term" value="F:hydrolase activity"/>
    <property type="evidence" value="ECO:0007669"/>
    <property type="project" value="UniProtKB-KW"/>
</dbReference>
<dbReference type="InterPro" id="IPR036866">
    <property type="entry name" value="RibonucZ/Hydroxyglut_hydro"/>
</dbReference>